<dbReference type="EMBL" id="CAUYUJ010011225">
    <property type="protein sequence ID" value="CAK0831387.1"/>
    <property type="molecule type" value="Genomic_DNA"/>
</dbReference>
<comment type="caution">
    <text evidence="2">The sequence shown here is derived from an EMBL/GenBank/DDBJ whole genome shotgun (WGS) entry which is preliminary data.</text>
</comment>
<evidence type="ECO:0000313" key="2">
    <source>
        <dbReference type="EMBL" id="CAK0831387.1"/>
    </source>
</evidence>
<feature type="compositionally biased region" description="Low complexity" evidence="1">
    <location>
        <begin position="488"/>
        <end position="497"/>
    </location>
</feature>
<gene>
    <name evidence="2" type="ORF">PCOR1329_LOCUS29713</name>
</gene>
<sequence>MVTMTITSPWIDEVMVTMTITSPWIDEVMVIMTITSSIHGEVMVMVTITSSPIDVGCDRGGRESGHPNWYAQRLMGRVGGQDEVQSTSKRVRIGIAMTSAAAAPTARASCLATFKGVVDFARAVTAQMEDADRAQVIERQVAHVKMIARRGGCARDDATQTVHAINATDILTAAQKRELITAVTESVTMDIAMTGKRDGRNFNVQYQTHQYPEHYLTTEMRALLQDPHLGVEAKLDKVGEYFVHTLGLHYPDQKTVPRLAALAVASEIAAGREPTPAQAFEYKNQLKAGRPMGVACCPEEQIKKKRASRRSAQSSVCNYPLLVSQFVEIEPQVLGASVLPKPQFSEALLLQAGQITKARKTNGIYEHPSGGSSSMVPFERPNPNSRRQDAFMQQMSTMLNMFGQLMGTASAGGGPRQGDTPLTFLNEPPSGLRRTSSAGSLEPPTTPAPKGAVPDPGSGTPPLQASRKRALAEVDDDEDDEEQHPAMKKPAAASGGPAAPPLPALKKQPPIHYKDYAIYTDEKNSKWRVKKVGVVWDKMFSWGTWGAYGGDEKKAWKAVVEWIDGDKGNW</sequence>
<organism evidence="2 3">
    <name type="scientific">Prorocentrum cordatum</name>
    <dbReference type="NCBI Taxonomy" id="2364126"/>
    <lineage>
        <taxon>Eukaryota</taxon>
        <taxon>Sar</taxon>
        <taxon>Alveolata</taxon>
        <taxon>Dinophyceae</taxon>
        <taxon>Prorocentrales</taxon>
        <taxon>Prorocentraceae</taxon>
        <taxon>Prorocentrum</taxon>
    </lineage>
</organism>
<feature type="region of interest" description="Disordered" evidence="1">
    <location>
        <begin position="362"/>
        <end position="386"/>
    </location>
</feature>
<proteinExistence type="predicted"/>
<accession>A0ABN9SI68</accession>
<feature type="compositionally biased region" description="Acidic residues" evidence="1">
    <location>
        <begin position="473"/>
        <end position="482"/>
    </location>
</feature>
<feature type="region of interest" description="Disordered" evidence="1">
    <location>
        <begin position="406"/>
        <end position="507"/>
    </location>
</feature>
<evidence type="ECO:0000313" key="3">
    <source>
        <dbReference type="Proteomes" id="UP001189429"/>
    </source>
</evidence>
<reference evidence="2" key="1">
    <citation type="submission" date="2023-10" db="EMBL/GenBank/DDBJ databases">
        <authorList>
            <person name="Chen Y."/>
            <person name="Shah S."/>
            <person name="Dougan E. K."/>
            <person name="Thang M."/>
            <person name="Chan C."/>
        </authorList>
    </citation>
    <scope>NUCLEOTIDE SEQUENCE [LARGE SCALE GENOMIC DNA]</scope>
</reference>
<dbReference type="Proteomes" id="UP001189429">
    <property type="component" value="Unassembled WGS sequence"/>
</dbReference>
<keyword evidence="3" id="KW-1185">Reference proteome</keyword>
<evidence type="ECO:0000256" key="1">
    <source>
        <dbReference type="SAM" id="MobiDB-lite"/>
    </source>
</evidence>
<name>A0ABN9SI68_9DINO</name>
<protein>
    <submittedName>
        <fullName evidence="2">Uncharacterized protein</fullName>
    </submittedName>
</protein>